<sequence>MKRVDEVLLWLFVINLGIAFGAGIYEARIVIPGFADAPPDTWPNTGLLFWVYVTTGPLTLLTLANTHAALRSRGPQRKWHLAAVGLLIVERLATFSYFIPTMAGLMGAEGLSQGEIAAA</sequence>
<feature type="transmembrane region" description="Helical" evidence="1">
    <location>
        <begin position="47"/>
        <end position="67"/>
    </location>
</feature>
<dbReference type="RefSeq" id="WP_218154414.1">
    <property type="nucleotide sequence ID" value="NZ_FOOK01000006.1"/>
</dbReference>
<protein>
    <submittedName>
        <fullName evidence="2">Uncharacterized protein</fullName>
    </submittedName>
</protein>
<evidence type="ECO:0000256" key="1">
    <source>
        <dbReference type="SAM" id="Phobius"/>
    </source>
</evidence>
<dbReference type="AlphaFoldDB" id="A0A1I2M1A6"/>
<proteinExistence type="predicted"/>
<keyword evidence="1" id="KW-0472">Membrane</keyword>
<dbReference type="Proteomes" id="UP000198661">
    <property type="component" value="Unassembled WGS sequence"/>
</dbReference>
<evidence type="ECO:0000313" key="2">
    <source>
        <dbReference type="EMBL" id="SFF84638.1"/>
    </source>
</evidence>
<reference evidence="2 3" key="1">
    <citation type="submission" date="2016-10" db="EMBL/GenBank/DDBJ databases">
        <authorList>
            <person name="de Groot N.N."/>
        </authorList>
    </citation>
    <scope>NUCLEOTIDE SEQUENCE [LARGE SCALE GENOMIC DNA]</scope>
    <source>
        <strain evidence="2 3">DSM 44945</strain>
    </source>
</reference>
<keyword evidence="1" id="KW-1133">Transmembrane helix</keyword>
<feature type="transmembrane region" description="Helical" evidence="1">
    <location>
        <begin position="7"/>
        <end position="27"/>
    </location>
</feature>
<keyword evidence="3" id="KW-1185">Reference proteome</keyword>
<gene>
    <name evidence="2" type="ORF">SAMN04488025_106124</name>
</gene>
<feature type="transmembrane region" description="Helical" evidence="1">
    <location>
        <begin position="79"/>
        <end position="99"/>
    </location>
</feature>
<organism evidence="2 3">
    <name type="scientific">Planifilum fulgidum</name>
    <dbReference type="NCBI Taxonomy" id="201973"/>
    <lineage>
        <taxon>Bacteria</taxon>
        <taxon>Bacillati</taxon>
        <taxon>Bacillota</taxon>
        <taxon>Bacilli</taxon>
        <taxon>Bacillales</taxon>
        <taxon>Thermoactinomycetaceae</taxon>
        <taxon>Planifilum</taxon>
    </lineage>
</organism>
<keyword evidence="1" id="KW-0812">Transmembrane</keyword>
<evidence type="ECO:0000313" key="3">
    <source>
        <dbReference type="Proteomes" id="UP000198661"/>
    </source>
</evidence>
<dbReference type="EMBL" id="FOOK01000006">
    <property type="protein sequence ID" value="SFF84638.1"/>
    <property type="molecule type" value="Genomic_DNA"/>
</dbReference>
<name>A0A1I2M1A6_9BACL</name>
<accession>A0A1I2M1A6</accession>